<comment type="cofactor">
    <cofactor evidence="1">
        <name>Zn(2+)</name>
        <dbReference type="ChEBI" id="CHEBI:29105"/>
    </cofactor>
</comment>
<evidence type="ECO:0000313" key="7">
    <source>
        <dbReference type="EMBL" id="UOG55993.1"/>
    </source>
</evidence>
<dbReference type="Pfam" id="PF00675">
    <property type="entry name" value="Peptidase_M16"/>
    <property type="match status" value="1"/>
</dbReference>
<dbReference type="GO" id="GO:0004222">
    <property type="term" value="F:metalloendopeptidase activity"/>
    <property type="evidence" value="ECO:0007669"/>
    <property type="project" value="InterPro"/>
</dbReference>
<dbReference type="InterPro" id="IPR011249">
    <property type="entry name" value="Metalloenz_LuxS/M16"/>
</dbReference>
<evidence type="ECO:0000256" key="2">
    <source>
        <dbReference type="ARBA" id="ARBA00007261"/>
    </source>
</evidence>
<dbReference type="InterPro" id="IPR011765">
    <property type="entry name" value="Pept_M16_N"/>
</dbReference>
<dbReference type="EMBL" id="CP091957">
    <property type="protein sequence ID" value="UOG55993.1"/>
    <property type="molecule type" value="Genomic_DNA"/>
</dbReference>
<dbReference type="InterPro" id="IPR007863">
    <property type="entry name" value="Peptidase_M16_C"/>
</dbReference>
<accession>A0AAE9K810</accession>
<comment type="similarity">
    <text evidence="2 3">Belongs to the peptidase M16 family.</text>
</comment>
<evidence type="ECO:0000256" key="1">
    <source>
        <dbReference type="ARBA" id="ARBA00001947"/>
    </source>
</evidence>
<name>A0AAE9K810_9LEPT</name>
<dbReference type="Pfam" id="PF05193">
    <property type="entry name" value="Peptidase_M16_C"/>
    <property type="match status" value="1"/>
</dbReference>
<gene>
    <name evidence="7" type="ORF">MAL03_14195</name>
</gene>
<dbReference type="PANTHER" id="PTHR11851:SF49">
    <property type="entry name" value="MITOCHONDRIAL-PROCESSING PEPTIDASE SUBUNIT ALPHA"/>
    <property type="match status" value="1"/>
</dbReference>
<keyword evidence="4" id="KW-0472">Membrane</keyword>
<dbReference type="PANTHER" id="PTHR11851">
    <property type="entry name" value="METALLOPROTEASE"/>
    <property type="match status" value="1"/>
</dbReference>
<evidence type="ECO:0000313" key="8">
    <source>
        <dbReference type="Proteomes" id="UP000829829"/>
    </source>
</evidence>
<organism evidence="7 8">
    <name type="scientific">Leptospira noguchii</name>
    <dbReference type="NCBI Taxonomy" id="28182"/>
    <lineage>
        <taxon>Bacteria</taxon>
        <taxon>Pseudomonadati</taxon>
        <taxon>Spirochaetota</taxon>
        <taxon>Spirochaetia</taxon>
        <taxon>Leptospirales</taxon>
        <taxon>Leptospiraceae</taxon>
        <taxon>Leptospira</taxon>
    </lineage>
</organism>
<reference evidence="7" key="1">
    <citation type="submission" date="2022-02" db="EMBL/GenBank/DDBJ databases">
        <title>The genetically variable rfb locus in Leptospira is a mobile cassette and a molecular signature of serovar identity.</title>
        <authorList>
            <person name="Nieves C."/>
            <person name="Vincent A.T."/>
            <person name="Zarantonelli L."/>
            <person name="Picardeau M."/>
            <person name="Veyrier F.J."/>
            <person name="Buschiazzo A."/>
        </authorList>
    </citation>
    <scope>NUCLEOTIDE SEQUENCE</scope>
    <source>
        <strain evidence="7">IP1512017</strain>
    </source>
</reference>
<feature type="domain" description="Peptidase M16 N-terminal" evidence="5">
    <location>
        <begin position="76"/>
        <end position="124"/>
    </location>
</feature>
<proteinExistence type="inferred from homology"/>
<sequence>MCFILGILKLFIVCFKVQTFNYKKVSKVLTILGIYVCVLNVSVYADVTIFSGLKKSLEEKTKTFQMENGLKVLMMKREDSPTIAVYTKFLVGSADETPEIAGTAHLLEHMLFKGTKNIGTTNYEKEKPYLEQIAVWGKRLDTLKLKELEMKEKGEEPSDEFKNQIETLKKRFYSLLELHRKFVISNEDNYIYSKNGGVGFNAYTSNDVTNYQILLPANRLEIWAKLESDRLKNPILREYYTERDVVLEERRMRVENRGLGVLREKYLDAAFPEGHPYRMPVIGYEKNLGFLDLEKTETFFKNYYDPQRMVIAVVGSLDFDRTEKILRNYFGDLKKGSFQPLKKTTQAGFDGSKFVSVVHPSTPSKIIGFHKPAFPHPDDAVFSVIDTLLAEGESGRLYKKLVLQEQISQGVYCWNGDPGDRLSNLFSIYITNNQNADQKKVENLVQEELDKLKTELITSEELFRIKNQILGGYLRALDDNGKLADVLSLYQLLYGDWRELLKGYEELDTVTPEDVQRVAKKYFVSENRTIAELNPPVKETKGAGN</sequence>
<evidence type="ECO:0000256" key="4">
    <source>
        <dbReference type="SAM" id="Phobius"/>
    </source>
</evidence>
<keyword evidence="4" id="KW-0812">Transmembrane</keyword>
<dbReference type="RefSeq" id="WP_004435355.1">
    <property type="nucleotide sequence ID" value="NZ_CP091957.1"/>
</dbReference>
<evidence type="ECO:0000259" key="5">
    <source>
        <dbReference type="Pfam" id="PF00675"/>
    </source>
</evidence>
<dbReference type="GO" id="GO:0046872">
    <property type="term" value="F:metal ion binding"/>
    <property type="evidence" value="ECO:0007669"/>
    <property type="project" value="InterPro"/>
</dbReference>
<dbReference type="GO" id="GO:0006508">
    <property type="term" value="P:proteolysis"/>
    <property type="evidence" value="ECO:0007669"/>
    <property type="project" value="InterPro"/>
</dbReference>
<keyword evidence="4" id="KW-1133">Transmembrane helix</keyword>
<dbReference type="Proteomes" id="UP000829829">
    <property type="component" value="Chromosome 1"/>
</dbReference>
<dbReference type="Gene3D" id="3.30.830.10">
    <property type="entry name" value="Metalloenzyme, LuxS/M16 peptidase-like"/>
    <property type="match status" value="3"/>
</dbReference>
<feature type="domain" description="Peptidase M16 C-terminal" evidence="6">
    <location>
        <begin position="293"/>
        <end position="468"/>
    </location>
</feature>
<dbReference type="InterPro" id="IPR001431">
    <property type="entry name" value="Pept_M16_Zn_BS"/>
</dbReference>
<protein>
    <submittedName>
        <fullName evidence="7">Insulinase family protein</fullName>
    </submittedName>
</protein>
<dbReference type="SUPFAM" id="SSF63411">
    <property type="entry name" value="LuxS/MPP-like metallohydrolase"/>
    <property type="match status" value="2"/>
</dbReference>
<dbReference type="AlphaFoldDB" id="A0AAE9K810"/>
<dbReference type="InterPro" id="IPR050361">
    <property type="entry name" value="MPP/UQCRC_Complex"/>
</dbReference>
<feature type="transmembrane region" description="Helical" evidence="4">
    <location>
        <begin position="29"/>
        <end position="53"/>
    </location>
</feature>
<evidence type="ECO:0000256" key="3">
    <source>
        <dbReference type="RuleBase" id="RU004447"/>
    </source>
</evidence>
<evidence type="ECO:0000259" key="6">
    <source>
        <dbReference type="Pfam" id="PF05193"/>
    </source>
</evidence>
<dbReference type="PROSITE" id="PS00143">
    <property type="entry name" value="INSULINASE"/>
    <property type="match status" value="1"/>
</dbReference>